<gene>
    <name evidence="2" type="ORF">K8V15_03505</name>
</gene>
<dbReference type="AlphaFoldDB" id="A0A921JQ02"/>
<organism evidence="2 3">
    <name type="scientific">Tessaracoccus flavescens</name>
    <dbReference type="NCBI Taxonomy" id="399497"/>
    <lineage>
        <taxon>Bacteria</taxon>
        <taxon>Bacillati</taxon>
        <taxon>Actinomycetota</taxon>
        <taxon>Actinomycetes</taxon>
        <taxon>Propionibacteriales</taxon>
        <taxon>Propionibacteriaceae</taxon>
        <taxon>Tessaracoccus</taxon>
    </lineage>
</organism>
<proteinExistence type="predicted"/>
<dbReference type="EMBL" id="DYZF01000084">
    <property type="protein sequence ID" value="HJE51034.1"/>
    <property type="molecule type" value="Genomic_DNA"/>
</dbReference>
<dbReference type="Proteomes" id="UP000712713">
    <property type="component" value="Unassembled WGS sequence"/>
</dbReference>
<dbReference type="PANTHER" id="PTHR34580:SF3">
    <property type="entry name" value="PROTEIN PAFB"/>
    <property type="match status" value="1"/>
</dbReference>
<comment type="caution">
    <text evidence="2">The sequence shown here is derived from an EMBL/GenBank/DDBJ whole genome shotgun (WGS) entry which is preliminary data.</text>
</comment>
<accession>A0A921JQ02</accession>
<dbReference type="PANTHER" id="PTHR34580">
    <property type="match status" value="1"/>
</dbReference>
<reference evidence="2" key="2">
    <citation type="submission" date="2021-09" db="EMBL/GenBank/DDBJ databases">
        <authorList>
            <person name="Gilroy R."/>
        </authorList>
    </citation>
    <scope>NUCLEOTIDE SEQUENCE</scope>
    <source>
        <strain evidence="2">ChiGjej3B3-7470</strain>
    </source>
</reference>
<dbReference type="InterPro" id="IPR051534">
    <property type="entry name" value="CBASS_pafABC_assoc_protein"/>
</dbReference>
<evidence type="ECO:0000313" key="3">
    <source>
        <dbReference type="Proteomes" id="UP000712713"/>
    </source>
</evidence>
<dbReference type="PROSITE" id="PS52050">
    <property type="entry name" value="WYL"/>
    <property type="match status" value="1"/>
</dbReference>
<name>A0A921JQ02_9ACTN</name>
<dbReference type="Pfam" id="PF13280">
    <property type="entry name" value="WYL"/>
    <property type="match status" value="1"/>
</dbReference>
<protein>
    <submittedName>
        <fullName evidence="2">WYL domain-containing protein</fullName>
    </submittedName>
</protein>
<dbReference type="InterPro" id="IPR026881">
    <property type="entry name" value="WYL_dom"/>
</dbReference>
<evidence type="ECO:0000313" key="2">
    <source>
        <dbReference type="EMBL" id="HJE51034.1"/>
    </source>
</evidence>
<evidence type="ECO:0000259" key="1">
    <source>
        <dbReference type="Pfam" id="PF13280"/>
    </source>
</evidence>
<sequence>MSQRKSERLMNLLIALLSTRRYLTKQELRGIIEDYRAKTDEAAFSRMFERDKDELRELGVDIETGSNDPFSEEFDGYRINRAQFELPPLSFTPAELAALGLAGQVWQDTVAADHTAQAFEALRAGGAAPDPSLVPTVAPQVAAREPDFEAVYDAVLARQQIRFGYGGSFRRLQPWKLLQRRGRWYVFGFDTDRGADRFFKLSRFTDRAVPTGKPAAFTVPDDVDERAKRLEPALETTAILALRDGASHAWRDPQPVEWEGPVPAGYSPFQVTAARQSELIDDVVAASPDAVVLDPPELRQQAIHRLEEAAR</sequence>
<reference evidence="2" key="1">
    <citation type="journal article" date="2021" name="PeerJ">
        <title>Extensive microbial diversity within the chicken gut microbiome revealed by metagenomics and culture.</title>
        <authorList>
            <person name="Gilroy R."/>
            <person name="Ravi A."/>
            <person name="Getino M."/>
            <person name="Pursley I."/>
            <person name="Horton D.L."/>
            <person name="Alikhan N.F."/>
            <person name="Baker D."/>
            <person name="Gharbi K."/>
            <person name="Hall N."/>
            <person name="Watson M."/>
            <person name="Adriaenssens E.M."/>
            <person name="Foster-Nyarko E."/>
            <person name="Jarju S."/>
            <person name="Secka A."/>
            <person name="Antonio M."/>
            <person name="Oren A."/>
            <person name="Chaudhuri R.R."/>
            <person name="La Ragione R."/>
            <person name="Hildebrand F."/>
            <person name="Pallen M.J."/>
        </authorList>
    </citation>
    <scope>NUCLEOTIDE SEQUENCE</scope>
    <source>
        <strain evidence="2">ChiGjej3B3-7470</strain>
    </source>
</reference>
<feature type="domain" description="WYL" evidence="1">
    <location>
        <begin position="148"/>
        <end position="206"/>
    </location>
</feature>